<dbReference type="EMBL" id="JBHMBW010000003">
    <property type="protein sequence ID" value="MFB9622366.1"/>
    <property type="molecule type" value="Genomic_DNA"/>
</dbReference>
<accession>A0ABV5RSG4</accession>
<protein>
    <submittedName>
        <fullName evidence="1">YbaB/EbfC family nucleoid-associated protein</fullName>
    </submittedName>
</protein>
<dbReference type="RefSeq" id="WP_344997005.1">
    <property type="nucleotide sequence ID" value="NZ_BAAAXV010000009.1"/>
</dbReference>
<sequence length="145" mass="16583">MTWRAMDYTEHDMDELLKANERELARLAAVADDLRSISGKGESRSGLTTAVVDADGRLQRVTFSPRVLRLDLAALAEEVVQAVRQAQEDQDRQAQELLAVPESQRIGLEDIQRQFSEFHELFSAETADRNDRIRRLGERDPRDDF</sequence>
<keyword evidence="2" id="KW-1185">Reference proteome</keyword>
<proteinExistence type="predicted"/>
<dbReference type="Gene3D" id="3.30.1310.10">
    <property type="entry name" value="Nucleoid-associated protein YbaB-like domain"/>
    <property type="match status" value="1"/>
</dbReference>
<dbReference type="SUPFAM" id="SSF82607">
    <property type="entry name" value="YbaB-like"/>
    <property type="match status" value="1"/>
</dbReference>
<dbReference type="InterPro" id="IPR004401">
    <property type="entry name" value="YbaB/EbfC"/>
</dbReference>
<evidence type="ECO:0000313" key="1">
    <source>
        <dbReference type="EMBL" id="MFB9622366.1"/>
    </source>
</evidence>
<evidence type="ECO:0000313" key="2">
    <source>
        <dbReference type="Proteomes" id="UP001589532"/>
    </source>
</evidence>
<dbReference type="Proteomes" id="UP001589532">
    <property type="component" value="Unassembled WGS sequence"/>
</dbReference>
<comment type="caution">
    <text evidence="1">The sequence shown here is derived from an EMBL/GenBank/DDBJ whole genome shotgun (WGS) entry which is preliminary data.</text>
</comment>
<name>A0ABV5RSG4_9ACTN</name>
<organism evidence="1 2">
    <name type="scientific">Nonomuraea helvata</name>
    <dbReference type="NCBI Taxonomy" id="37484"/>
    <lineage>
        <taxon>Bacteria</taxon>
        <taxon>Bacillati</taxon>
        <taxon>Actinomycetota</taxon>
        <taxon>Actinomycetes</taxon>
        <taxon>Streptosporangiales</taxon>
        <taxon>Streptosporangiaceae</taxon>
        <taxon>Nonomuraea</taxon>
    </lineage>
</organism>
<reference evidence="1 2" key="1">
    <citation type="submission" date="2024-09" db="EMBL/GenBank/DDBJ databases">
        <authorList>
            <person name="Sun Q."/>
            <person name="Mori K."/>
        </authorList>
    </citation>
    <scope>NUCLEOTIDE SEQUENCE [LARGE SCALE GENOMIC DNA]</scope>
    <source>
        <strain evidence="1 2">JCM 3143</strain>
    </source>
</reference>
<dbReference type="Pfam" id="PF02575">
    <property type="entry name" value="YbaB_DNA_bd"/>
    <property type="match status" value="1"/>
</dbReference>
<gene>
    <name evidence="1" type="ORF">ACFFSA_04665</name>
</gene>
<dbReference type="InterPro" id="IPR036894">
    <property type="entry name" value="YbaB-like_sf"/>
</dbReference>